<dbReference type="Proteomes" id="UP000004931">
    <property type="component" value="Unassembled WGS sequence"/>
</dbReference>
<keyword evidence="2" id="KW-1185">Reference proteome</keyword>
<name>A0YFF6_9GAMM</name>
<comment type="caution">
    <text evidence="1">The sequence shown here is derived from an EMBL/GenBank/DDBJ whole genome shotgun (WGS) entry which is preliminary data.</text>
</comment>
<proteinExistence type="predicted"/>
<gene>
    <name evidence="1" type="ORF">GP2143_09200</name>
</gene>
<sequence length="49" mass="5707">MSYDIACRFHYCPRNKQINAGDLFGRIATIVHQLGYDDRQNNAQKMGYL</sequence>
<evidence type="ECO:0000313" key="1">
    <source>
        <dbReference type="EMBL" id="EAW30370.1"/>
    </source>
</evidence>
<evidence type="ECO:0000313" key="2">
    <source>
        <dbReference type="Proteomes" id="UP000004931"/>
    </source>
</evidence>
<dbReference type="EMBL" id="AAVT01000008">
    <property type="protein sequence ID" value="EAW30370.1"/>
    <property type="molecule type" value="Genomic_DNA"/>
</dbReference>
<reference evidence="1 2" key="1">
    <citation type="journal article" date="2010" name="J. Bacteriol.">
        <title>Genome sequence of the oligotrophic marine Gammaproteobacterium HTCC2143, isolated from the Oregon Coast.</title>
        <authorList>
            <person name="Oh H.M."/>
            <person name="Kang I."/>
            <person name="Ferriera S."/>
            <person name="Giovannoni S.J."/>
            <person name="Cho J.C."/>
        </authorList>
    </citation>
    <scope>NUCLEOTIDE SEQUENCE [LARGE SCALE GENOMIC DNA]</scope>
    <source>
        <strain evidence="1 2">HTCC2143</strain>
    </source>
</reference>
<accession>A0YFF6</accession>
<organism evidence="1 2">
    <name type="scientific">marine gamma proteobacterium HTCC2143</name>
    <dbReference type="NCBI Taxonomy" id="247633"/>
    <lineage>
        <taxon>Bacteria</taxon>
        <taxon>Pseudomonadati</taxon>
        <taxon>Pseudomonadota</taxon>
        <taxon>Gammaproteobacteria</taxon>
        <taxon>Cellvibrionales</taxon>
        <taxon>Spongiibacteraceae</taxon>
        <taxon>BD1-7 clade</taxon>
    </lineage>
</organism>
<dbReference type="AlphaFoldDB" id="A0YFF6"/>
<protein>
    <submittedName>
        <fullName evidence="1">Uncharacterized protein</fullName>
    </submittedName>
</protein>